<dbReference type="AlphaFoldDB" id="A0A662D3P5"/>
<accession>A0A662D3P5</accession>
<evidence type="ECO:0000313" key="1">
    <source>
        <dbReference type="EMBL" id="RLE07321.1"/>
    </source>
</evidence>
<reference evidence="1 2" key="1">
    <citation type="submission" date="2018-06" db="EMBL/GenBank/DDBJ databases">
        <title>Extensive metabolic versatility and redundancy in microbially diverse, dynamic hydrothermal sediments.</title>
        <authorList>
            <person name="Dombrowski N."/>
            <person name="Teske A."/>
            <person name="Baker B.J."/>
        </authorList>
    </citation>
    <scope>NUCLEOTIDE SEQUENCE [LARGE SCALE GENOMIC DNA]</scope>
    <source>
        <strain evidence="1">B7_G13</strain>
    </source>
</reference>
<protein>
    <submittedName>
        <fullName evidence="1">Uncharacterized protein</fullName>
    </submittedName>
</protein>
<dbReference type="Proteomes" id="UP000277457">
    <property type="component" value="Unassembled WGS sequence"/>
</dbReference>
<comment type="caution">
    <text evidence="1">The sequence shown here is derived from an EMBL/GenBank/DDBJ whole genome shotgun (WGS) entry which is preliminary data.</text>
</comment>
<name>A0A662D3P5_UNCAE</name>
<organism evidence="1 2">
    <name type="scientific">Aerophobetes bacterium</name>
    <dbReference type="NCBI Taxonomy" id="2030807"/>
    <lineage>
        <taxon>Bacteria</taxon>
        <taxon>Candidatus Aerophobota</taxon>
    </lineage>
</organism>
<gene>
    <name evidence="1" type="ORF">DRZ78_03190</name>
</gene>
<sequence>MKIGKTLDKWLGWHLKSSLGMVSLSIEPDTTQAIIFVVLSGIDTILTTDKTCVNVSRDLVGTSTATNMEGVFWGGGGE</sequence>
<dbReference type="EMBL" id="QMPY01000103">
    <property type="protein sequence ID" value="RLE07321.1"/>
    <property type="molecule type" value="Genomic_DNA"/>
</dbReference>
<evidence type="ECO:0000313" key="2">
    <source>
        <dbReference type="Proteomes" id="UP000277457"/>
    </source>
</evidence>
<proteinExistence type="predicted"/>